<proteinExistence type="predicted"/>
<evidence type="ECO:0000313" key="2">
    <source>
        <dbReference type="Proteomes" id="UP001168380"/>
    </source>
</evidence>
<dbReference type="EMBL" id="JAULRT010000035">
    <property type="protein sequence ID" value="MDO3381366.1"/>
    <property type="molecule type" value="Genomic_DNA"/>
</dbReference>
<accession>A0ABT8TBN7</accession>
<sequence length="69" mass="7340">MQNTLSLDDAAELLGCSPAFVRTMITKGRLEPDTDGQLQRSQVEALAELIAKLKDGGFSAMVSGMAPED</sequence>
<comment type="caution">
    <text evidence="1">The sequence shown here is derived from an EMBL/GenBank/DDBJ whole genome shotgun (WGS) entry which is preliminary data.</text>
</comment>
<reference evidence="1" key="1">
    <citation type="submission" date="2023-07" db="EMBL/GenBank/DDBJ databases">
        <title>Gilvimarinus algae sp. nov., isolated from the surface of Kelp.</title>
        <authorList>
            <person name="Sun Y.Y."/>
            <person name="Gong Y."/>
            <person name="Du Z.J."/>
        </authorList>
    </citation>
    <scope>NUCLEOTIDE SEQUENCE</scope>
    <source>
        <strain evidence="1">SDUM040014</strain>
    </source>
</reference>
<evidence type="ECO:0000313" key="1">
    <source>
        <dbReference type="EMBL" id="MDO3381366.1"/>
    </source>
</evidence>
<gene>
    <name evidence="1" type="ORF">QWI16_04220</name>
</gene>
<protein>
    <submittedName>
        <fullName evidence="1">Helix-turn-helix domain-containing protein</fullName>
    </submittedName>
</protein>
<name>A0ABT8TBN7_9GAMM</name>
<keyword evidence="2" id="KW-1185">Reference proteome</keyword>
<dbReference type="Proteomes" id="UP001168380">
    <property type="component" value="Unassembled WGS sequence"/>
</dbReference>
<organism evidence="1 2">
    <name type="scientific">Gilvimarinus algae</name>
    <dbReference type="NCBI Taxonomy" id="3058037"/>
    <lineage>
        <taxon>Bacteria</taxon>
        <taxon>Pseudomonadati</taxon>
        <taxon>Pseudomonadota</taxon>
        <taxon>Gammaproteobacteria</taxon>
        <taxon>Cellvibrionales</taxon>
        <taxon>Cellvibrionaceae</taxon>
        <taxon>Gilvimarinus</taxon>
    </lineage>
</organism>
<dbReference type="RefSeq" id="WP_302711503.1">
    <property type="nucleotide sequence ID" value="NZ_JAULRT010000035.1"/>
</dbReference>